<organism evidence="1">
    <name type="scientific">uncultured Ramlibacter sp</name>
    <dbReference type="NCBI Taxonomy" id="260755"/>
    <lineage>
        <taxon>Bacteria</taxon>
        <taxon>Pseudomonadati</taxon>
        <taxon>Pseudomonadota</taxon>
        <taxon>Betaproteobacteria</taxon>
        <taxon>Burkholderiales</taxon>
        <taxon>Comamonadaceae</taxon>
        <taxon>Ramlibacter</taxon>
        <taxon>environmental samples</taxon>
    </lineage>
</organism>
<accession>A0A6J4Q2A6</accession>
<sequence>MVQRNVVYRKSEHGAQALAKRDPALSLRSRSLLILVDGKRSVEDLAKLSTGFGEIDDLLGQLDELGMVEAVPEAGPPNASAPGPLARAKASAPAPLGPAKVSAPAPLAAGGAKTGALTLPEAKRAAVRRLTDLLGPTAEDLCLRIEGTRTPQDFLAAVKRAEMILRDVSGAQVAATFMQDMQAIRPA</sequence>
<dbReference type="EMBL" id="CADCUX010000564">
    <property type="protein sequence ID" value="CAA9431050.1"/>
    <property type="molecule type" value="Genomic_DNA"/>
</dbReference>
<gene>
    <name evidence="1" type="ORF">AVDCRST_MAG51-2630</name>
</gene>
<evidence type="ECO:0000313" key="1">
    <source>
        <dbReference type="EMBL" id="CAA9431050.1"/>
    </source>
</evidence>
<name>A0A6J4Q2A6_9BURK</name>
<proteinExistence type="predicted"/>
<protein>
    <submittedName>
        <fullName evidence="1">Uncharacterized protein</fullName>
    </submittedName>
</protein>
<reference evidence="1" key="1">
    <citation type="submission" date="2020-02" db="EMBL/GenBank/DDBJ databases">
        <authorList>
            <person name="Meier V. D."/>
        </authorList>
    </citation>
    <scope>NUCLEOTIDE SEQUENCE</scope>
    <source>
        <strain evidence="1">AVDCRST_MAG51</strain>
    </source>
</reference>
<dbReference type="AlphaFoldDB" id="A0A6J4Q2A6"/>